<name>A0AAF0PN71_SOLVR</name>
<reference evidence="3" key="1">
    <citation type="submission" date="2023-08" db="EMBL/GenBank/DDBJ databases">
        <title>A de novo genome assembly of Solanum verrucosum Schlechtendal, a Mexican diploid species geographically isolated from the other diploid A-genome species in potato relatives.</title>
        <authorList>
            <person name="Hosaka K."/>
        </authorList>
    </citation>
    <scope>NUCLEOTIDE SEQUENCE</scope>
    <source>
        <tissue evidence="3">Young leaves</tissue>
    </source>
</reference>
<protein>
    <recommendedName>
        <fullName evidence="2">CCHC-type domain-containing protein</fullName>
    </recommendedName>
</protein>
<evidence type="ECO:0000313" key="4">
    <source>
        <dbReference type="Proteomes" id="UP001234989"/>
    </source>
</evidence>
<keyword evidence="4" id="KW-1185">Reference proteome</keyword>
<dbReference type="GO" id="GO:0008270">
    <property type="term" value="F:zinc ion binding"/>
    <property type="evidence" value="ECO:0007669"/>
    <property type="project" value="UniProtKB-KW"/>
</dbReference>
<evidence type="ECO:0000259" key="2">
    <source>
        <dbReference type="PROSITE" id="PS50158"/>
    </source>
</evidence>
<dbReference type="Proteomes" id="UP001234989">
    <property type="component" value="Chromosome 1"/>
</dbReference>
<organism evidence="3 4">
    <name type="scientific">Solanum verrucosum</name>
    <dbReference type="NCBI Taxonomy" id="315347"/>
    <lineage>
        <taxon>Eukaryota</taxon>
        <taxon>Viridiplantae</taxon>
        <taxon>Streptophyta</taxon>
        <taxon>Embryophyta</taxon>
        <taxon>Tracheophyta</taxon>
        <taxon>Spermatophyta</taxon>
        <taxon>Magnoliopsida</taxon>
        <taxon>eudicotyledons</taxon>
        <taxon>Gunneridae</taxon>
        <taxon>Pentapetalae</taxon>
        <taxon>asterids</taxon>
        <taxon>lamiids</taxon>
        <taxon>Solanales</taxon>
        <taxon>Solanaceae</taxon>
        <taxon>Solanoideae</taxon>
        <taxon>Solaneae</taxon>
        <taxon>Solanum</taxon>
    </lineage>
</organism>
<sequence>MLWLNDQKGFDFVTHDDGSDNFSFINLAVNVISRDSATVKGGSRDGGGGRGDHYGGGGRYGCGGGRYGGQEGGYGTGRRYGGDGGYGGGDEKYGGGGGRYSGGGGGGSGCYKCGKDDHFSRECSQGGGYVHLPNLGYIPL</sequence>
<dbReference type="EMBL" id="CP133612">
    <property type="protein sequence ID" value="WMV08053.1"/>
    <property type="molecule type" value="Genomic_DNA"/>
</dbReference>
<feature type="domain" description="CCHC-type" evidence="2">
    <location>
        <begin position="110"/>
        <end position="125"/>
    </location>
</feature>
<dbReference type="PROSITE" id="PS50158">
    <property type="entry name" value="ZF_CCHC"/>
    <property type="match status" value="1"/>
</dbReference>
<dbReference type="AlphaFoldDB" id="A0AAF0PN71"/>
<evidence type="ECO:0000313" key="3">
    <source>
        <dbReference type="EMBL" id="WMV08053.1"/>
    </source>
</evidence>
<evidence type="ECO:0000256" key="1">
    <source>
        <dbReference type="PROSITE-ProRule" id="PRU00047"/>
    </source>
</evidence>
<keyword evidence="1" id="KW-0863">Zinc-finger</keyword>
<dbReference type="SMART" id="SM00343">
    <property type="entry name" value="ZnF_C2HC"/>
    <property type="match status" value="1"/>
</dbReference>
<dbReference type="Pfam" id="PF00098">
    <property type="entry name" value="zf-CCHC"/>
    <property type="match status" value="1"/>
</dbReference>
<gene>
    <name evidence="3" type="ORF">MTR67_001438</name>
</gene>
<dbReference type="Gene3D" id="4.10.60.10">
    <property type="entry name" value="Zinc finger, CCHC-type"/>
    <property type="match status" value="1"/>
</dbReference>
<keyword evidence="1" id="KW-0862">Zinc</keyword>
<dbReference type="InterPro" id="IPR001878">
    <property type="entry name" value="Znf_CCHC"/>
</dbReference>
<dbReference type="GO" id="GO:0003676">
    <property type="term" value="F:nucleic acid binding"/>
    <property type="evidence" value="ECO:0007669"/>
    <property type="project" value="InterPro"/>
</dbReference>
<keyword evidence="1" id="KW-0479">Metal-binding</keyword>
<accession>A0AAF0PN71</accession>
<proteinExistence type="predicted"/>